<keyword evidence="2" id="KW-1185">Reference proteome</keyword>
<reference evidence="1 2" key="1">
    <citation type="submission" date="2020-03" db="EMBL/GenBank/DDBJ databases">
        <title>WGS of the type strain of Planosporangium spp.</title>
        <authorList>
            <person name="Thawai C."/>
        </authorList>
    </citation>
    <scope>NUCLEOTIDE SEQUENCE [LARGE SCALE GENOMIC DNA]</scope>
    <source>
        <strain evidence="1 2">TBRC 5610</strain>
    </source>
</reference>
<dbReference type="Proteomes" id="UP000722989">
    <property type="component" value="Unassembled WGS sequence"/>
</dbReference>
<accession>A0ABX0XZ38</accession>
<comment type="caution">
    <text evidence="1">The sequence shown here is derived from an EMBL/GenBank/DDBJ whole genome shotgun (WGS) entry which is preliminary data.</text>
</comment>
<dbReference type="Pfam" id="PF04268">
    <property type="entry name" value="SoxG"/>
    <property type="match status" value="1"/>
</dbReference>
<dbReference type="Gene3D" id="3.30.70.1520">
    <property type="entry name" value="Heterotetrameric sarcosine oxidase"/>
    <property type="match status" value="1"/>
</dbReference>
<proteinExistence type="predicted"/>
<dbReference type="InterPro" id="IPR027266">
    <property type="entry name" value="TrmE/GcvT-like"/>
</dbReference>
<name>A0ABX0XZ38_9ACTN</name>
<dbReference type="InterPro" id="IPR007375">
    <property type="entry name" value="SoxG"/>
</dbReference>
<dbReference type="EMBL" id="JAATVY010000011">
    <property type="protein sequence ID" value="NJC71327.1"/>
    <property type="molecule type" value="Genomic_DNA"/>
</dbReference>
<dbReference type="RefSeq" id="WP_167926239.1">
    <property type="nucleotide sequence ID" value="NZ_JAATVY010000011.1"/>
</dbReference>
<dbReference type="InterPro" id="IPR006280">
    <property type="entry name" value="SoxG_het"/>
</dbReference>
<protein>
    <submittedName>
        <fullName evidence="1">Sarcosine oxidase subunit gamma family protein</fullName>
    </submittedName>
</protein>
<dbReference type="SUPFAM" id="SSF103025">
    <property type="entry name" value="Folate-binding domain"/>
    <property type="match status" value="1"/>
</dbReference>
<dbReference type="NCBIfam" id="TIGR01375">
    <property type="entry name" value="soxG"/>
    <property type="match status" value="1"/>
</dbReference>
<dbReference type="Gene3D" id="3.30.1360.120">
    <property type="entry name" value="Probable tRNA modification gtpase trme, domain 1"/>
    <property type="match status" value="1"/>
</dbReference>
<gene>
    <name evidence="1" type="primary">soxG</name>
    <name evidence="1" type="ORF">HC031_16625</name>
</gene>
<evidence type="ECO:0000313" key="2">
    <source>
        <dbReference type="Proteomes" id="UP000722989"/>
    </source>
</evidence>
<organism evidence="1 2">
    <name type="scientific">Planosporangium thailandense</name>
    <dbReference type="NCBI Taxonomy" id="765197"/>
    <lineage>
        <taxon>Bacteria</taxon>
        <taxon>Bacillati</taxon>
        <taxon>Actinomycetota</taxon>
        <taxon>Actinomycetes</taxon>
        <taxon>Micromonosporales</taxon>
        <taxon>Micromonosporaceae</taxon>
        <taxon>Planosporangium</taxon>
    </lineage>
</organism>
<evidence type="ECO:0000313" key="1">
    <source>
        <dbReference type="EMBL" id="NJC71327.1"/>
    </source>
</evidence>
<sequence>MADLAILRESPLVHLHERMRAGHDRPVALRETAFLTMASVRVRPGSAAARRIGEVLGGPLPTACGETTAAGGRTALWLGPDEWLVVSSADEPAALTAALHEALGGDPGSIVDVSANRTVLELSGARARAVLEKGCPVDLHPRRFTPGRAVTTTVGPVPVVLWQTAATAYRLLPRSSFADYLARWLLDAMAEYTAPGEP</sequence>